<feature type="domain" description="Response regulatory" evidence="4">
    <location>
        <begin position="1"/>
        <end position="108"/>
    </location>
</feature>
<comment type="caution">
    <text evidence="3">Lacks conserved residue(s) required for the propagation of feature annotation.</text>
</comment>
<dbReference type="AlphaFoldDB" id="A0ABD2Y525"/>
<accession>A0ABD2Y525</accession>
<evidence type="ECO:0000313" key="6">
    <source>
        <dbReference type="Proteomes" id="UP001630127"/>
    </source>
</evidence>
<comment type="caution">
    <text evidence="5">The sequence shown here is derived from an EMBL/GenBank/DDBJ whole genome shotgun (WGS) entry which is preliminary data.</text>
</comment>
<dbReference type="PROSITE" id="PS50110">
    <property type="entry name" value="RESPONSE_REGULATORY"/>
    <property type="match status" value="1"/>
</dbReference>
<keyword evidence="6" id="KW-1185">Reference proteome</keyword>
<dbReference type="Proteomes" id="UP001630127">
    <property type="component" value="Unassembled WGS sequence"/>
</dbReference>
<gene>
    <name evidence="5" type="ORF">ACH5RR_037075</name>
</gene>
<keyword evidence="1" id="KW-0597">Phosphoprotein</keyword>
<dbReference type="SUPFAM" id="SSF52172">
    <property type="entry name" value="CheY-like"/>
    <property type="match status" value="1"/>
</dbReference>
<dbReference type="InterPro" id="IPR001789">
    <property type="entry name" value="Sig_transdc_resp-reg_receiver"/>
</dbReference>
<dbReference type="InterPro" id="IPR011006">
    <property type="entry name" value="CheY-like_superfamily"/>
</dbReference>
<organism evidence="5 6">
    <name type="scientific">Cinchona calisaya</name>
    <dbReference type="NCBI Taxonomy" id="153742"/>
    <lineage>
        <taxon>Eukaryota</taxon>
        <taxon>Viridiplantae</taxon>
        <taxon>Streptophyta</taxon>
        <taxon>Embryophyta</taxon>
        <taxon>Tracheophyta</taxon>
        <taxon>Spermatophyta</taxon>
        <taxon>Magnoliopsida</taxon>
        <taxon>eudicotyledons</taxon>
        <taxon>Gunneridae</taxon>
        <taxon>Pentapetalae</taxon>
        <taxon>asterids</taxon>
        <taxon>lamiids</taxon>
        <taxon>Gentianales</taxon>
        <taxon>Rubiaceae</taxon>
        <taxon>Cinchonoideae</taxon>
        <taxon>Cinchoneae</taxon>
        <taxon>Cinchona</taxon>
    </lineage>
</organism>
<dbReference type="Gene3D" id="3.40.50.2300">
    <property type="match status" value="1"/>
</dbReference>
<evidence type="ECO:0000256" key="2">
    <source>
        <dbReference type="ARBA" id="ARBA00023012"/>
    </source>
</evidence>
<proteinExistence type="predicted"/>
<protein>
    <recommendedName>
        <fullName evidence="4">Response regulatory domain-containing protein</fullName>
    </recommendedName>
</protein>
<evidence type="ECO:0000256" key="3">
    <source>
        <dbReference type="PROSITE-ProRule" id="PRU00169"/>
    </source>
</evidence>
<evidence type="ECO:0000259" key="4">
    <source>
        <dbReference type="PROSITE" id="PS50110"/>
    </source>
</evidence>
<name>A0ABD2Y525_9GENT</name>
<evidence type="ECO:0000256" key="1">
    <source>
        <dbReference type="ARBA" id="ARBA00022553"/>
    </source>
</evidence>
<dbReference type="GO" id="GO:0000160">
    <property type="term" value="P:phosphorelay signal transduction system"/>
    <property type="evidence" value="ECO:0007669"/>
    <property type="project" value="UniProtKB-KW"/>
</dbReference>
<dbReference type="PANTHER" id="PTHR45339">
    <property type="entry name" value="HYBRID SIGNAL TRANSDUCTION HISTIDINE KINASE J"/>
    <property type="match status" value="1"/>
</dbReference>
<dbReference type="PANTHER" id="PTHR45339:SF1">
    <property type="entry name" value="HYBRID SIGNAL TRANSDUCTION HISTIDINE KINASE J"/>
    <property type="match status" value="1"/>
</dbReference>
<reference evidence="5 6" key="1">
    <citation type="submission" date="2024-11" db="EMBL/GenBank/DDBJ databases">
        <title>A near-complete genome assembly of Cinchona calisaya.</title>
        <authorList>
            <person name="Lian D.C."/>
            <person name="Zhao X.W."/>
            <person name="Wei L."/>
        </authorList>
    </citation>
    <scope>NUCLEOTIDE SEQUENCE [LARGE SCALE GENOMIC DNA]</scope>
    <source>
        <tissue evidence="5">Nenye</tissue>
    </source>
</reference>
<dbReference type="EMBL" id="JBJUIK010000015">
    <property type="protein sequence ID" value="KAL3502626.1"/>
    <property type="molecule type" value="Genomic_DNA"/>
</dbReference>
<dbReference type="Pfam" id="PF00072">
    <property type="entry name" value="Response_reg"/>
    <property type="match status" value="1"/>
</dbReference>
<keyword evidence="2" id="KW-0902">Two-component regulatory system</keyword>
<evidence type="ECO:0000313" key="5">
    <source>
        <dbReference type="EMBL" id="KAL3502626.1"/>
    </source>
</evidence>
<sequence length="111" mass="12526">MERLLWSSLTHLTNSMLVLWISKCLSWMGLKLLNKSVIFREKYNEKIDSGVLSTRTLANVAHYHTPILAMTADVIQATSEKCMKSGMDGYVSKPFEEGQLYSAVALFFECG</sequence>